<evidence type="ECO:0000313" key="1">
    <source>
        <dbReference type="EMBL" id="KAJ9656627.1"/>
    </source>
</evidence>
<name>A0ACC3A7R5_9EURO</name>
<sequence length="455" mass="51769">MSYGGGNDDPTDFEGIYPVPGVLPVNSARPRKDPRTNASTAAQAAGVRAFTAQAIAFYFRAPVKAFFRTRVDYLAYARNLQQHNVSVANDATSRRLAWLRSTTPGVIASAVRYYGWRVIPEQILPPLIANVSVGAVLYTSYLQILGHLHEESSKASKRVYPPPTPFETLTAGYLAGSIQSLVAAPLDAIQVRYERYENPKTASGSPQSMWTFGREKLREIGTRGVFAGWGLSFLRDSFGSAIFFSTFEYIKAQGYYNFIHWYYNALNRDVVEELARKRPHQSPPGTQSIRRSSYYAEGSREEIVSKNTTTIKPHYAIEPSFLFLAGISASIAQSVIIYPLHHVQVEHWTHLEELDTQACRLRQTPHLKGRQRWRMMRVYYRAYQETWNQCLHAAANENGGNVWRWLYRGFWWNTIRQLPSTSAGLIIFELVRRKYGMSSDEVRISTQGDYDILVH</sequence>
<dbReference type="Proteomes" id="UP001172386">
    <property type="component" value="Unassembled WGS sequence"/>
</dbReference>
<proteinExistence type="predicted"/>
<comment type="caution">
    <text evidence="1">The sequence shown here is derived from an EMBL/GenBank/DDBJ whole genome shotgun (WGS) entry which is preliminary data.</text>
</comment>
<evidence type="ECO:0000313" key="2">
    <source>
        <dbReference type="Proteomes" id="UP001172386"/>
    </source>
</evidence>
<dbReference type="EMBL" id="JAPDRQ010000075">
    <property type="protein sequence ID" value="KAJ9656627.1"/>
    <property type="molecule type" value="Genomic_DNA"/>
</dbReference>
<keyword evidence="2" id="KW-1185">Reference proteome</keyword>
<gene>
    <name evidence="1" type="ORF">H2198_004861</name>
</gene>
<accession>A0ACC3A7R5</accession>
<protein>
    <submittedName>
        <fullName evidence="1">Uncharacterized protein</fullName>
    </submittedName>
</protein>
<organism evidence="1 2">
    <name type="scientific">Neophaeococcomyces mojaviensis</name>
    <dbReference type="NCBI Taxonomy" id="3383035"/>
    <lineage>
        <taxon>Eukaryota</taxon>
        <taxon>Fungi</taxon>
        <taxon>Dikarya</taxon>
        <taxon>Ascomycota</taxon>
        <taxon>Pezizomycotina</taxon>
        <taxon>Eurotiomycetes</taxon>
        <taxon>Chaetothyriomycetidae</taxon>
        <taxon>Chaetothyriales</taxon>
        <taxon>Chaetothyriales incertae sedis</taxon>
        <taxon>Neophaeococcomyces</taxon>
    </lineage>
</organism>
<reference evidence="1" key="1">
    <citation type="submission" date="2022-10" db="EMBL/GenBank/DDBJ databases">
        <title>Culturing micro-colonial fungi from biological soil crusts in the Mojave desert and describing Neophaeococcomyces mojavensis, and introducing the new genera and species Taxawa tesnikishii.</title>
        <authorList>
            <person name="Kurbessoian T."/>
            <person name="Stajich J.E."/>
        </authorList>
    </citation>
    <scope>NUCLEOTIDE SEQUENCE</scope>
    <source>
        <strain evidence="1">JES_112</strain>
    </source>
</reference>